<organism evidence="3 4">
    <name type="scientific">Tanacetum coccineum</name>
    <dbReference type="NCBI Taxonomy" id="301880"/>
    <lineage>
        <taxon>Eukaryota</taxon>
        <taxon>Viridiplantae</taxon>
        <taxon>Streptophyta</taxon>
        <taxon>Embryophyta</taxon>
        <taxon>Tracheophyta</taxon>
        <taxon>Spermatophyta</taxon>
        <taxon>Magnoliopsida</taxon>
        <taxon>eudicotyledons</taxon>
        <taxon>Gunneridae</taxon>
        <taxon>Pentapetalae</taxon>
        <taxon>asterids</taxon>
        <taxon>campanulids</taxon>
        <taxon>Asterales</taxon>
        <taxon>Asteraceae</taxon>
        <taxon>Asteroideae</taxon>
        <taxon>Anthemideae</taxon>
        <taxon>Anthemidinae</taxon>
        <taxon>Tanacetum</taxon>
    </lineage>
</organism>
<comment type="caution">
    <text evidence="3">The sequence shown here is derived from an EMBL/GenBank/DDBJ whole genome shotgun (WGS) entry which is preliminary data.</text>
</comment>
<dbReference type="Proteomes" id="UP001151760">
    <property type="component" value="Unassembled WGS sequence"/>
</dbReference>
<evidence type="ECO:0000256" key="1">
    <source>
        <dbReference type="SAM" id="MobiDB-lite"/>
    </source>
</evidence>
<reference evidence="3" key="2">
    <citation type="submission" date="2022-01" db="EMBL/GenBank/DDBJ databases">
        <authorList>
            <person name="Yamashiro T."/>
            <person name="Shiraishi A."/>
            <person name="Satake H."/>
            <person name="Nakayama K."/>
        </authorList>
    </citation>
    <scope>NUCLEOTIDE SEQUENCE</scope>
</reference>
<dbReference type="Pfam" id="PF12222">
    <property type="entry name" value="PNGaseA"/>
    <property type="match status" value="1"/>
</dbReference>
<evidence type="ECO:0000313" key="3">
    <source>
        <dbReference type="EMBL" id="GJT65097.1"/>
    </source>
</evidence>
<keyword evidence="4" id="KW-1185">Reference proteome</keyword>
<evidence type="ECO:0000259" key="2">
    <source>
        <dbReference type="Pfam" id="PF12222"/>
    </source>
</evidence>
<proteinExistence type="predicted"/>
<gene>
    <name evidence="3" type="ORF">Tco_1016577</name>
</gene>
<dbReference type="InterPro" id="IPR021102">
    <property type="entry name" value="PNGase_A"/>
</dbReference>
<feature type="compositionally biased region" description="Polar residues" evidence="1">
    <location>
        <begin position="1"/>
        <end position="16"/>
    </location>
</feature>
<accession>A0ABQ5FQZ1</accession>
<feature type="compositionally biased region" description="Low complexity" evidence="1">
    <location>
        <begin position="17"/>
        <end position="38"/>
    </location>
</feature>
<reference evidence="3" key="1">
    <citation type="journal article" date="2022" name="Int. J. Mol. Sci.">
        <title>Draft Genome of Tanacetum Coccineum: Genomic Comparison of Closely Related Tanacetum-Family Plants.</title>
        <authorList>
            <person name="Yamashiro T."/>
            <person name="Shiraishi A."/>
            <person name="Nakayama K."/>
            <person name="Satake H."/>
        </authorList>
    </citation>
    <scope>NUCLEOTIDE SEQUENCE</scope>
</reference>
<sequence>MTSPKNTSHPHTHSQLTSSPHHAQPPSSPTTLSPTPTTFHLSQSATPHHPPRVTGPTPSSASKLKTSTAQPDGDVIFWNVRKDVTKYGYVLKKDDVTVSVMLENIVNEEFTGVYYVNVSLDFYQLNAVKSLLSSVLDLGGGKVSRKLSSVNAVKLPLDSVGGEELGLYPYDKAADVIVPISVSNGVNEGFWFRIKDEFDVKTKDVEFSKKTYKAVLEVYVSFHGDDEFWYMNPSDEYVERNGLDTGRAHGAYREVLVTIDGVLVGGVVPFPVIFTGGINPLFWEPVVSIGAFDLPSYDIDLTPFLGMVLDGKSHRIGIQVADGISFWLVDANLHIWLDRSDVKAEIVKSKVPAMEIERENEFVLLDGEFEIEGERESEVTSWVNSSIGNLKTVFSEKTKFKNKIKYKDQGTKKELDQSYKRKTKLKITNEYGLLIESLEVKIKHPLTVSTETKPGSEKDTSVMTTKVEQERNEKYYGDKISRVLSHKQNCTGLMMVKGHDVLSGSADNHQNYNYQDEFGCYSRKVDVVSGDVVGDVTSSVCNNLY</sequence>
<name>A0ABQ5FQZ1_9ASTR</name>
<feature type="domain" description="Peptide N-acetyl-beta-D-glucosaminyl asparaginase amidase A N-terminal" evidence="2">
    <location>
        <begin position="64"/>
        <end position="345"/>
    </location>
</feature>
<dbReference type="InterPro" id="IPR056948">
    <property type="entry name" value="PNGaseA_N"/>
</dbReference>
<dbReference type="EMBL" id="BQNB010017603">
    <property type="protein sequence ID" value="GJT65097.1"/>
    <property type="molecule type" value="Genomic_DNA"/>
</dbReference>
<evidence type="ECO:0000313" key="4">
    <source>
        <dbReference type="Proteomes" id="UP001151760"/>
    </source>
</evidence>
<feature type="compositionally biased region" description="Polar residues" evidence="1">
    <location>
        <begin position="56"/>
        <end position="67"/>
    </location>
</feature>
<feature type="region of interest" description="Disordered" evidence="1">
    <location>
        <begin position="1"/>
        <end position="67"/>
    </location>
</feature>
<protein>
    <submittedName>
        <fullName evidence="3">Peptide-N(4)-(N-acetyl-beta-glucosaminyl) asparagine amidase A-like protein</fullName>
    </submittedName>
</protein>
<dbReference type="PANTHER" id="PTHR31104">
    <property type="entry name" value="PEPTIDE-N4-(N-ACETYL-BETA-GLUCOSAMINYL)ASPARAGINE AMIDASE A PROTEIN"/>
    <property type="match status" value="1"/>
</dbReference>